<dbReference type="Pfam" id="PF00005">
    <property type="entry name" value="ABC_tran"/>
    <property type="match status" value="2"/>
</dbReference>
<feature type="coiled-coil region" evidence="12">
    <location>
        <begin position="620"/>
        <end position="670"/>
    </location>
</feature>
<dbReference type="AlphaFoldDB" id="A0A448NR98"/>
<dbReference type="GO" id="GO:0006412">
    <property type="term" value="P:translation"/>
    <property type="evidence" value="ECO:0007669"/>
    <property type="project" value="UniProtKB-KW"/>
</dbReference>
<keyword evidence="11" id="KW-0648">Protein biosynthesis</keyword>
<dbReference type="InterPro" id="IPR032781">
    <property type="entry name" value="ABC_tran_Xtn"/>
</dbReference>
<dbReference type="Pfam" id="PF16326">
    <property type="entry name" value="ABC_tran_CTD"/>
    <property type="match status" value="1"/>
</dbReference>
<keyword evidence="9" id="KW-0810">Translation regulation</keyword>
<evidence type="ECO:0000256" key="5">
    <source>
        <dbReference type="ARBA" id="ARBA00022737"/>
    </source>
</evidence>
<dbReference type="PANTHER" id="PTHR42855:SF1">
    <property type="entry name" value="ABC TRANSPORTER DOMAIN-CONTAINING PROTEIN"/>
    <property type="match status" value="1"/>
</dbReference>
<organism evidence="14 15">
    <name type="scientific">Kaistella antarctica</name>
    <dbReference type="NCBI Taxonomy" id="266748"/>
    <lineage>
        <taxon>Bacteria</taxon>
        <taxon>Pseudomonadati</taxon>
        <taxon>Bacteroidota</taxon>
        <taxon>Flavobacteriia</taxon>
        <taxon>Flavobacteriales</taxon>
        <taxon>Weeksellaceae</taxon>
        <taxon>Chryseobacterium group</taxon>
        <taxon>Kaistella</taxon>
    </lineage>
</organism>
<reference evidence="14 15" key="1">
    <citation type="submission" date="2018-12" db="EMBL/GenBank/DDBJ databases">
        <authorList>
            <consortium name="Pathogen Informatics"/>
        </authorList>
    </citation>
    <scope>NUCLEOTIDE SEQUENCE [LARGE SCALE GENOMIC DNA]</scope>
    <source>
        <strain evidence="14 15">NCTC13489</strain>
    </source>
</reference>
<evidence type="ECO:0000256" key="8">
    <source>
        <dbReference type="ARBA" id="ARBA00022840"/>
    </source>
</evidence>
<comment type="similarity">
    <text evidence="1">Belongs to the ABC transporter superfamily. ABCF family. Translational throttle EttA subfamily.</text>
</comment>
<dbReference type="CDD" id="cd03221">
    <property type="entry name" value="ABCF_EF-3"/>
    <property type="match status" value="2"/>
</dbReference>
<dbReference type="Proteomes" id="UP000270036">
    <property type="component" value="Chromosome"/>
</dbReference>
<dbReference type="Gene3D" id="3.40.50.300">
    <property type="entry name" value="P-loop containing nucleotide triphosphate hydrolases"/>
    <property type="match status" value="2"/>
</dbReference>
<keyword evidence="6" id="KW-0547">Nucleotide-binding</keyword>
<evidence type="ECO:0000256" key="11">
    <source>
        <dbReference type="ARBA" id="ARBA00022917"/>
    </source>
</evidence>
<dbReference type="InterPro" id="IPR027417">
    <property type="entry name" value="P-loop_NTPase"/>
</dbReference>
<accession>A0A448NR98</accession>
<dbReference type="SUPFAM" id="SSF52540">
    <property type="entry name" value="P-loop containing nucleoside triphosphate hydrolases"/>
    <property type="match status" value="2"/>
</dbReference>
<evidence type="ECO:0000256" key="2">
    <source>
        <dbReference type="ARBA" id="ARBA00022490"/>
    </source>
</evidence>
<proteinExistence type="inferred from homology"/>
<dbReference type="Gene3D" id="1.10.287.380">
    <property type="entry name" value="Valyl-tRNA synthetase, C-terminal domain"/>
    <property type="match status" value="1"/>
</dbReference>
<evidence type="ECO:0000256" key="4">
    <source>
        <dbReference type="ARBA" id="ARBA00022730"/>
    </source>
</evidence>
<dbReference type="PANTHER" id="PTHR42855">
    <property type="entry name" value="ABC TRANSPORTER ATP-BINDING SUBUNIT"/>
    <property type="match status" value="1"/>
</dbReference>
<name>A0A448NR98_9FLAO</name>
<dbReference type="GO" id="GO:0005524">
    <property type="term" value="F:ATP binding"/>
    <property type="evidence" value="ECO:0007669"/>
    <property type="project" value="UniProtKB-KW"/>
</dbReference>
<dbReference type="GO" id="GO:0006417">
    <property type="term" value="P:regulation of translation"/>
    <property type="evidence" value="ECO:0007669"/>
    <property type="project" value="UniProtKB-KW"/>
</dbReference>
<evidence type="ECO:0000313" key="14">
    <source>
        <dbReference type="EMBL" id="VEH99354.1"/>
    </source>
</evidence>
<keyword evidence="2" id="KW-0963">Cytoplasm</keyword>
<dbReference type="InterPro" id="IPR003439">
    <property type="entry name" value="ABC_transporter-like_ATP-bd"/>
</dbReference>
<keyword evidence="4" id="KW-0699">rRNA-binding</keyword>
<protein>
    <submittedName>
        <fullName evidence="14">Uncharacterized ABC transporter ATP-binding protein HI_1252</fullName>
    </submittedName>
</protein>
<evidence type="ECO:0000256" key="9">
    <source>
        <dbReference type="ARBA" id="ARBA00022845"/>
    </source>
</evidence>
<dbReference type="InterPro" id="IPR017871">
    <property type="entry name" value="ABC_transporter-like_CS"/>
</dbReference>
<dbReference type="FunFam" id="3.40.50.300:FF:000011">
    <property type="entry name" value="Putative ABC transporter ATP-binding component"/>
    <property type="match status" value="1"/>
</dbReference>
<dbReference type="EMBL" id="LR134441">
    <property type="protein sequence ID" value="VEH99354.1"/>
    <property type="molecule type" value="Genomic_DNA"/>
</dbReference>
<evidence type="ECO:0000313" key="15">
    <source>
        <dbReference type="Proteomes" id="UP000270036"/>
    </source>
</evidence>
<sequence length="676" mass="78294">MSLIATKVNSSLKILEKWFFFYISSHLLFSNSYSFNFRTFAPFKINQSQYIMNYISAENLTKSYGVKTLFRDITFHINEGDKIAIVAKNGSGKSTLLKILMNKEIADSGTVVINKDIQVVLFDQEIDFEGELNVEEFMMTLDSAPIMALKNYHHALISENPDDMDKALNEMEIHEAWDLENEMSQILTQLKITDLTSKMKTLSGGQIKRVALAKLLVETRAQHRHTLLIMDEPTNHLDVDMVEWLENYLSKAMVTLLLVTHDRYFLDAVCDIVWEIEDFNLYVHNGSYATYLENKIIREDNMNSTIDKAQNLYRKELEWMRRQPKARTTKSKSRQDDFYETEKVAKTDTRKEKLELDFEMKRLGTKILELHDISKSYGDNLLLKDFSYQFQRGEKVGIVGKNGAGKSTLLNIIQGLEPYDSGSIETGETIKFGYFAQKGLKYKEDQRVIDFIKDISENFPLANGRTISASQFLRLFLFDDQTQYAPISKLSGGEKRRLHLMHVLYQNPNFLIFDEPTNDLDLPTLTVLENFLLQFQGSLIIVSHDRYFMDRIVDHVLAFEGDGVIKDFVGNFSEYREKKSQEQNKKVAAAVVEAVKKVETVQSSSAEPVKKLSFKEQKELKDIDKEMPKLEKQRAEILEKLNNETEYEKISVFSSELEKIADKLQELEMRWLELQD</sequence>
<keyword evidence="3" id="KW-0820">tRNA-binding</keyword>
<gene>
    <name evidence="14" type="ORF">NCTC13489_01494</name>
</gene>
<dbReference type="GO" id="GO:0003677">
    <property type="term" value="F:DNA binding"/>
    <property type="evidence" value="ECO:0007669"/>
    <property type="project" value="InterPro"/>
</dbReference>
<keyword evidence="5" id="KW-0677">Repeat</keyword>
<evidence type="ECO:0000259" key="13">
    <source>
        <dbReference type="PROSITE" id="PS50893"/>
    </source>
</evidence>
<dbReference type="InterPro" id="IPR037118">
    <property type="entry name" value="Val-tRNA_synth_C_sf"/>
</dbReference>
<dbReference type="GO" id="GO:0019843">
    <property type="term" value="F:rRNA binding"/>
    <property type="evidence" value="ECO:0007669"/>
    <property type="project" value="UniProtKB-KW"/>
</dbReference>
<evidence type="ECO:0000256" key="3">
    <source>
        <dbReference type="ARBA" id="ARBA00022555"/>
    </source>
</evidence>
<keyword evidence="10" id="KW-0694">RNA-binding</keyword>
<dbReference type="SMART" id="SM00382">
    <property type="entry name" value="AAA"/>
    <property type="match status" value="2"/>
</dbReference>
<dbReference type="GO" id="GO:0000049">
    <property type="term" value="F:tRNA binding"/>
    <property type="evidence" value="ECO:0007669"/>
    <property type="project" value="UniProtKB-KW"/>
</dbReference>
<feature type="domain" description="ABC transporter" evidence="13">
    <location>
        <begin position="368"/>
        <end position="588"/>
    </location>
</feature>
<keyword evidence="12" id="KW-0175">Coiled coil</keyword>
<dbReference type="PROSITE" id="PS00211">
    <property type="entry name" value="ABC_TRANSPORTER_1"/>
    <property type="match status" value="1"/>
</dbReference>
<evidence type="ECO:0000256" key="6">
    <source>
        <dbReference type="ARBA" id="ARBA00022741"/>
    </source>
</evidence>
<dbReference type="InterPro" id="IPR051309">
    <property type="entry name" value="ABCF_ATPase"/>
</dbReference>
<dbReference type="FunFam" id="3.40.50.300:FF:000183">
    <property type="entry name" value="ABC transporter ATP-binding protein yjjK"/>
    <property type="match status" value="1"/>
</dbReference>
<evidence type="ECO:0000256" key="10">
    <source>
        <dbReference type="ARBA" id="ARBA00022884"/>
    </source>
</evidence>
<evidence type="ECO:0000256" key="7">
    <source>
        <dbReference type="ARBA" id="ARBA00022801"/>
    </source>
</evidence>
<dbReference type="InterPro" id="IPR032524">
    <property type="entry name" value="ABC_tran_C"/>
</dbReference>
<keyword evidence="7" id="KW-0378">Hydrolase</keyword>
<dbReference type="InterPro" id="IPR003593">
    <property type="entry name" value="AAA+_ATPase"/>
</dbReference>
<dbReference type="STRING" id="266748.HY04_10330"/>
<evidence type="ECO:0000256" key="1">
    <source>
        <dbReference type="ARBA" id="ARBA00005868"/>
    </source>
</evidence>
<keyword evidence="8 14" id="KW-0067">ATP-binding</keyword>
<dbReference type="GO" id="GO:0016887">
    <property type="term" value="F:ATP hydrolysis activity"/>
    <property type="evidence" value="ECO:0007669"/>
    <property type="project" value="InterPro"/>
</dbReference>
<dbReference type="Pfam" id="PF12848">
    <property type="entry name" value="ABC_tran_Xtn"/>
    <property type="match status" value="1"/>
</dbReference>
<dbReference type="KEGG" id="cant:NCTC13489_01494"/>
<evidence type="ECO:0000256" key="12">
    <source>
        <dbReference type="SAM" id="Coils"/>
    </source>
</evidence>
<dbReference type="PROSITE" id="PS50893">
    <property type="entry name" value="ABC_TRANSPORTER_2"/>
    <property type="match status" value="2"/>
</dbReference>
<feature type="domain" description="ABC transporter" evidence="13">
    <location>
        <begin position="55"/>
        <end position="310"/>
    </location>
</feature>